<comment type="caution">
    <text evidence="8">The sequence shown here is derived from an EMBL/GenBank/DDBJ whole genome shotgun (WGS) entry which is preliminary data.</text>
</comment>
<feature type="transmembrane region" description="Helical" evidence="6">
    <location>
        <begin position="278"/>
        <end position="295"/>
    </location>
</feature>
<dbReference type="PANTHER" id="PTHR43498:SF1">
    <property type="entry name" value="COB--COM HETERODISULFIDE REDUCTASE IRON-SULFUR SUBUNIT A"/>
    <property type="match status" value="1"/>
</dbReference>
<dbReference type="InterPro" id="IPR000415">
    <property type="entry name" value="Nitroreductase-like"/>
</dbReference>
<dbReference type="InterPro" id="IPR042267">
    <property type="entry name" value="VTC_sf"/>
</dbReference>
<evidence type="ECO:0000256" key="2">
    <source>
        <dbReference type="ARBA" id="ARBA00022723"/>
    </source>
</evidence>
<evidence type="ECO:0000256" key="6">
    <source>
        <dbReference type="SAM" id="Phobius"/>
    </source>
</evidence>
<protein>
    <submittedName>
        <fullName evidence="8">FAD-dependent oxidoreductase</fullName>
    </submittedName>
</protein>
<dbReference type="InterPro" id="IPR036188">
    <property type="entry name" value="FAD/NAD-bd_sf"/>
</dbReference>
<name>A0ABP0LE51_9DINO</name>
<dbReference type="Proteomes" id="UP001642464">
    <property type="component" value="Unassembled WGS sequence"/>
</dbReference>
<dbReference type="Pfam" id="PF16316">
    <property type="entry name" value="DUF4956"/>
    <property type="match status" value="1"/>
</dbReference>
<dbReference type="InterPro" id="IPR018966">
    <property type="entry name" value="VTC_domain"/>
</dbReference>
<organism evidence="8 9">
    <name type="scientific">Durusdinium trenchii</name>
    <dbReference type="NCBI Taxonomy" id="1381693"/>
    <lineage>
        <taxon>Eukaryota</taxon>
        <taxon>Sar</taxon>
        <taxon>Alveolata</taxon>
        <taxon>Dinophyceae</taxon>
        <taxon>Suessiales</taxon>
        <taxon>Symbiodiniaceae</taxon>
        <taxon>Durusdinium</taxon>
    </lineage>
</organism>
<dbReference type="EMBL" id="CAXAMM010015891">
    <property type="protein sequence ID" value="CAK9037436.1"/>
    <property type="molecule type" value="Genomic_DNA"/>
</dbReference>
<keyword evidence="9" id="KW-1185">Reference proteome</keyword>
<evidence type="ECO:0000256" key="1">
    <source>
        <dbReference type="ARBA" id="ARBA00022485"/>
    </source>
</evidence>
<dbReference type="PANTHER" id="PTHR43498">
    <property type="entry name" value="FERREDOXIN:COB-COM HETERODISULFIDE REDUCTASE SUBUNIT A"/>
    <property type="match status" value="1"/>
</dbReference>
<dbReference type="Pfam" id="PF12831">
    <property type="entry name" value="FAD_oxidored"/>
    <property type="match status" value="1"/>
</dbReference>
<keyword evidence="6" id="KW-1133">Transmembrane helix</keyword>
<keyword evidence="2" id="KW-0479">Metal-binding</keyword>
<keyword evidence="5" id="KW-0411">Iron-sulfur</keyword>
<reference evidence="8 9" key="1">
    <citation type="submission" date="2024-02" db="EMBL/GenBank/DDBJ databases">
        <authorList>
            <person name="Chen Y."/>
            <person name="Shah S."/>
            <person name="Dougan E. K."/>
            <person name="Thang M."/>
            <person name="Chan C."/>
        </authorList>
    </citation>
    <scope>NUCLEOTIDE SEQUENCE [LARGE SCALE GENOMIC DNA]</scope>
</reference>
<dbReference type="Gene3D" id="3.40.109.10">
    <property type="entry name" value="NADH Oxidase"/>
    <property type="match status" value="1"/>
</dbReference>
<evidence type="ECO:0000313" key="8">
    <source>
        <dbReference type="EMBL" id="CAK9037436.1"/>
    </source>
</evidence>
<dbReference type="Gene3D" id="3.20.100.30">
    <property type="entry name" value="VTC, catalytic tunnel domain"/>
    <property type="match status" value="1"/>
</dbReference>
<dbReference type="CDD" id="cd07750">
    <property type="entry name" value="PolyPPase_VTC_like"/>
    <property type="match status" value="1"/>
</dbReference>
<keyword evidence="4" id="KW-0408">Iron</keyword>
<evidence type="ECO:0000256" key="3">
    <source>
        <dbReference type="ARBA" id="ARBA00023002"/>
    </source>
</evidence>
<dbReference type="SUPFAM" id="SSF51905">
    <property type="entry name" value="FAD/NAD(P)-binding domain"/>
    <property type="match status" value="1"/>
</dbReference>
<dbReference type="Gene3D" id="2.60.120.260">
    <property type="entry name" value="Galactose-binding domain-like"/>
    <property type="match status" value="1"/>
</dbReference>
<dbReference type="InterPro" id="IPR039650">
    <property type="entry name" value="HdrA-like"/>
</dbReference>
<evidence type="ECO:0000256" key="4">
    <source>
        <dbReference type="ARBA" id="ARBA00023004"/>
    </source>
</evidence>
<keyword evidence="6" id="KW-0472">Membrane</keyword>
<dbReference type="Gene3D" id="3.50.50.60">
    <property type="entry name" value="FAD/NAD(P)-binding domain"/>
    <property type="match status" value="1"/>
</dbReference>
<gene>
    <name evidence="8" type="ORF">SCF082_LOCUS22148</name>
</gene>
<proteinExistence type="predicted"/>
<accession>A0ABP0LE51</accession>
<feature type="transmembrane region" description="Helical" evidence="6">
    <location>
        <begin position="254"/>
        <end position="271"/>
    </location>
</feature>
<feature type="transmembrane region" description="Helical" evidence="6">
    <location>
        <begin position="229"/>
        <end position="248"/>
    </location>
</feature>
<dbReference type="InterPro" id="IPR032531">
    <property type="entry name" value="DUF4956"/>
</dbReference>
<feature type="domain" description="VTC" evidence="7">
    <location>
        <begin position="2"/>
        <end position="192"/>
    </location>
</feature>
<dbReference type="SUPFAM" id="SSF55469">
    <property type="entry name" value="FMN-dependent nitroreductase-like"/>
    <property type="match status" value="1"/>
</dbReference>
<keyword evidence="6" id="KW-0812">Transmembrane</keyword>
<sequence length="1430" mass="160586">MNRVDTKYVACDELLPSLLSMLRDSYKVLEVEGLRRSPYESLYFDTLRRDCYLDHHNGRASRLKFRQRRYKSSGVTFFEVKQKTNQGRTVKKRVAIPSIEQSLNDDSRQLLGRTNSKYTQLVPQMWTLFSRVTLVGIGFAERVTIDTDLVFTDDRQQRPLEGVMIIEVKQERNQRNSPIRECLRRMSLFEVPLYDDDFIKMVGRYAINLLAVTLLVRCVYYRRSRSKDYLFTFYMLSTVVFFICFTMKKLELELGMAMGLFAIFGVLRYRTDTMPIREMSYLFTVIGIGVINSLANLKVSWLELITANAVMTALPAWLESLPLLRQEFQEEVLYEKMELVHPDRYDELLADLEQRTGLTISRLEIGKIDLVRDCVTITIFYHPHQQTVQDINGVNVLADPLEPWDPPTAEVHGQVAELLESAIQAPFHFPADKQHRAEPLTSPAPWRFHSLDGENCRRVLARLRAEQIESGNIAKMLAAADAVVLVTWLPDPVDPPLEIQQFAPTQRNMEHIAAASAATQNLLLLATAVGWHSYWSSGGVFRTEELYQWTAIDQREVLLGAVFLFPADTQSAATKPGANRDTQGPASTWSRWITLVVNSSVAAREVPRDNTASTNLHSTFPVAVFCAEDIWSPPIVEVLSMRGYFARGILLVVALVSSLGWLSTERAVAADDSLVLIEAEGFDQHGGWVLDPQFMDNMGSPYLLAHGLGKPVDDAVTKVNIVAGGTYKVWVRTKDWVARWNAPGTPGKFQVTIDGKQLEPTFGTVGAEWHWQDGGTIELAAGEAEVVLHDLTGFEGRCDAILLARDPDFVPPNADPEMAEFRRVCLDLPAEPELAGEFDLVVTGGGIAGTCTALSAARMGLKVALIQDRPVLGGNNSSEVRVWLQGARNKLPWPRIGDVVAELEQEHTAHYGESNTADIYEDDKKLSVVQAEPNIHLFLEHRMNGVHAEDGHIHSVIAQQTRTGKRFRFKADLFADCTGDACVGALAGADFDLQATDHMGPCNLWNVCECKDHNAINADTDVSDEPVPFPRCPWALDLSDKPFPGRSKDNPNPLKLGGWYWESGFDRDPIKEMEYVRDWNFRAMYGAWDAMKNVDKVLPNHELNWCAFILGKRESRRLMGDVVLNLEDLKTDRQFPDGCVPTGWSNDLHYADTRYNKGFEGDAFISKADHGNYPARAELRPFWIPYRSLYSRNVDNLLMAGRCISVTHDALGAVRVMRTCGCQGEIIGMAAGLCKKHDTTPRGVYQDHFSEMQQLMMIGMGLQPATDSPGPGRSERMALEVVDWLESAGDNLARTATVEVPAASSKVKNYLLLNDGNGKVDTNSNRWLDRSALPHVVEFEWDQPIEVGAARIVSGYNTGNAIKDPIADFKLEWFDGTDWQTTGVDVKSNKAINWATKFNSVKTQRLRLTILTTQSDISRVWEVEFYGPVE</sequence>
<evidence type="ECO:0000256" key="5">
    <source>
        <dbReference type="ARBA" id="ARBA00023014"/>
    </source>
</evidence>
<evidence type="ECO:0000259" key="7">
    <source>
        <dbReference type="Pfam" id="PF09359"/>
    </source>
</evidence>
<dbReference type="Pfam" id="PF09359">
    <property type="entry name" value="VTC"/>
    <property type="match status" value="1"/>
</dbReference>
<keyword evidence="3" id="KW-0560">Oxidoreductase</keyword>
<keyword evidence="1" id="KW-0004">4Fe-4S</keyword>
<evidence type="ECO:0000313" key="9">
    <source>
        <dbReference type="Proteomes" id="UP001642464"/>
    </source>
</evidence>